<dbReference type="OMA" id="DAHETHT"/>
<dbReference type="GeneID" id="14869977"/>
<evidence type="ECO:0000313" key="2">
    <source>
        <dbReference type="Proteomes" id="UP000007797"/>
    </source>
</evidence>
<sequence>MSAPITPQQQQVYMQSPAQVQAKEAIERVKQATL</sequence>
<dbReference type="Proteomes" id="UP000007797">
    <property type="component" value="Unassembled WGS sequence"/>
</dbReference>
<dbReference type="KEGG" id="dfa:DFA_08888"/>
<reference evidence="2" key="1">
    <citation type="journal article" date="2011" name="Genome Res.">
        <title>Phylogeny-wide analysis of social amoeba genomes highlights ancient origins for complex intercellular communication.</title>
        <authorList>
            <person name="Heidel A.J."/>
            <person name="Lawal H.M."/>
            <person name="Felder M."/>
            <person name="Schilde C."/>
            <person name="Helps N.R."/>
            <person name="Tunggal B."/>
            <person name="Rivero F."/>
            <person name="John U."/>
            <person name="Schleicher M."/>
            <person name="Eichinger L."/>
            <person name="Platzer M."/>
            <person name="Noegel A.A."/>
            <person name="Schaap P."/>
            <person name="Gloeckner G."/>
        </authorList>
    </citation>
    <scope>NUCLEOTIDE SEQUENCE [LARGE SCALE GENOMIC DNA]</scope>
    <source>
        <strain evidence="2">SH3</strain>
    </source>
</reference>
<dbReference type="OrthoDB" id="524326at2759"/>
<dbReference type="EMBL" id="GL883021">
    <property type="protein sequence ID" value="EGG17887.1"/>
    <property type="molecule type" value="Genomic_DNA"/>
</dbReference>
<dbReference type="RefSeq" id="XP_004356371.1">
    <property type="nucleotide sequence ID" value="XM_004356318.1"/>
</dbReference>
<keyword evidence="2" id="KW-1185">Reference proteome</keyword>
<organism evidence="1 2">
    <name type="scientific">Cavenderia fasciculata</name>
    <name type="common">Slime mold</name>
    <name type="synonym">Dictyostelium fasciculatum</name>
    <dbReference type="NCBI Taxonomy" id="261658"/>
    <lineage>
        <taxon>Eukaryota</taxon>
        <taxon>Amoebozoa</taxon>
        <taxon>Evosea</taxon>
        <taxon>Eumycetozoa</taxon>
        <taxon>Dictyostelia</taxon>
        <taxon>Acytosteliales</taxon>
        <taxon>Cavenderiaceae</taxon>
        <taxon>Cavenderia</taxon>
    </lineage>
</organism>
<evidence type="ECO:0000313" key="1">
    <source>
        <dbReference type="EMBL" id="EGG17887.1"/>
    </source>
</evidence>
<gene>
    <name evidence="1" type="ORF">DFA_08888</name>
</gene>
<name>F4Q4U1_CACFS</name>
<protein>
    <submittedName>
        <fullName evidence="1">Uncharacterized protein</fullName>
    </submittedName>
</protein>
<accession>F4Q4U1</accession>
<proteinExistence type="predicted"/>
<dbReference type="AlphaFoldDB" id="F4Q4U1"/>